<dbReference type="AlphaFoldDB" id="C1N548"/>
<dbReference type="Pfam" id="PF13193">
    <property type="entry name" value="AMP-binding_C"/>
    <property type="match status" value="1"/>
</dbReference>
<evidence type="ECO:0000256" key="2">
    <source>
        <dbReference type="SAM" id="MobiDB-lite"/>
    </source>
</evidence>
<dbReference type="InterPro" id="IPR000873">
    <property type="entry name" value="AMP-dep_synth/lig_dom"/>
</dbReference>
<accession>C1N548</accession>
<dbReference type="OMA" id="KGKWFKT"/>
<dbReference type="InterPro" id="IPR025110">
    <property type="entry name" value="AMP-bd_C"/>
</dbReference>
<dbReference type="STRING" id="564608.C1N548"/>
<sequence>MEVVRAAVANPGAVAIVTSDGRQFTNADLLRASDALVRSSSSSSPSDVDASSPAPSGGTRCRRIGRRVGVFARPGPEYVAAMLAAWRAGWVAVPLGVSHPVPELRHALEESRATTVFHADEFDDAMDAVVADGGPEVTRVALRRVDDAGCDQWEGDACLFDDTCRDDDAALIIFTSGTTGQPKARGGAHARHAVGADKGTFYTLVPIRPRWRGERRSLRTSLPGASLQPPLVFNARPRRLSTPSDAFQLQPDNRLYGTTLKSLVEAWAWSADDRIYHALPLHHIHGVVNAWMCAHAVGAVVEFDERGFAAERFWGRLLASSASASASASASPPPPITVFMGVPTMYVLALRHVDEVAGVETEKETAAHRAFRDAAAALRLAVSGSAACPTSVMYRWEDLVGDARKGLLERYGMTEIGMALSNPLEPTERLIGCVGYALPGVVVKLAPLPEFEEDETEESEDSDGYPAPPREARLRLRRGMPGALGEYGELRVKSPGVFVEYLGRPEKTADAFDEEGYFKTGDVVEITREYDVPSDVVYSAYKVLGRKGLDVIKTGGYKVSALEVESILLTHDEIVECAVCGVADETYGERVGAVVALTERGRGGGGGGDDAKVTAESLRAWTKKTLASYKCPSALVVVEEIPRNAMGKVNKRELKKLFERSQSHASTPPLRPVRIPVPVRRAPAARAHAPEASSDRAHAAAPAPRPDHRARARRDRDRRVLALAHGLGRDAHVAH</sequence>
<evidence type="ECO:0000256" key="1">
    <source>
        <dbReference type="ARBA" id="ARBA00006432"/>
    </source>
</evidence>
<dbReference type="RefSeq" id="XP_003062910.1">
    <property type="nucleotide sequence ID" value="XM_003062864.1"/>
</dbReference>
<proteinExistence type="inferred from homology"/>
<evidence type="ECO:0000313" key="5">
    <source>
        <dbReference type="EMBL" id="EEH52849.1"/>
    </source>
</evidence>
<dbReference type="GO" id="GO:0031956">
    <property type="term" value="F:medium-chain fatty acid-CoA ligase activity"/>
    <property type="evidence" value="ECO:0007669"/>
    <property type="project" value="TreeGrafter"/>
</dbReference>
<dbReference type="EMBL" id="GG663747">
    <property type="protein sequence ID" value="EEH52849.1"/>
    <property type="molecule type" value="Genomic_DNA"/>
</dbReference>
<feature type="domain" description="AMP-dependent synthetase/ligase" evidence="3">
    <location>
        <begin position="265"/>
        <end position="445"/>
    </location>
</feature>
<dbReference type="Proteomes" id="UP000001876">
    <property type="component" value="Unassembled WGS sequence"/>
</dbReference>
<feature type="compositionally biased region" description="Low complexity" evidence="2">
    <location>
        <begin position="681"/>
        <end position="692"/>
    </location>
</feature>
<evidence type="ECO:0000313" key="6">
    <source>
        <dbReference type="Proteomes" id="UP000001876"/>
    </source>
</evidence>
<gene>
    <name evidence="5" type="ORF">MICPUCDRAFT_52797</name>
</gene>
<keyword evidence="6" id="KW-1185">Reference proteome</keyword>
<dbReference type="Gene3D" id="3.30.300.30">
    <property type="match status" value="1"/>
</dbReference>
<dbReference type="Gene3D" id="3.40.50.12780">
    <property type="entry name" value="N-terminal domain of ligase-like"/>
    <property type="match status" value="2"/>
</dbReference>
<reference evidence="5 6" key="1">
    <citation type="journal article" date="2009" name="Science">
        <title>Green evolution and dynamic adaptations revealed by genomes of the marine picoeukaryotes Micromonas.</title>
        <authorList>
            <person name="Worden A.Z."/>
            <person name="Lee J.H."/>
            <person name="Mock T."/>
            <person name="Rouze P."/>
            <person name="Simmons M.P."/>
            <person name="Aerts A.L."/>
            <person name="Allen A.E."/>
            <person name="Cuvelier M.L."/>
            <person name="Derelle E."/>
            <person name="Everett M.V."/>
            <person name="Foulon E."/>
            <person name="Grimwood J."/>
            <person name="Gundlach H."/>
            <person name="Henrissat B."/>
            <person name="Napoli C."/>
            <person name="McDonald S.M."/>
            <person name="Parker M.S."/>
            <person name="Rombauts S."/>
            <person name="Salamov A."/>
            <person name="Von Dassow P."/>
            <person name="Badger J.H."/>
            <person name="Coutinho P.M."/>
            <person name="Demir E."/>
            <person name="Dubchak I."/>
            <person name="Gentemann C."/>
            <person name="Eikrem W."/>
            <person name="Gready J.E."/>
            <person name="John U."/>
            <person name="Lanier W."/>
            <person name="Lindquist E.A."/>
            <person name="Lucas S."/>
            <person name="Mayer K.F."/>
            <person name="Moreau H."/>
            <person name="Not F."/>
            <person name="Otillar R."/>
            <person name="Panaud O."/>
            <person name="Pangilinan J."/>
            <person name="Paulsen I."/>
            <person name="Piegu B."/>
            <person name="Poliakov A."/>
            <person name="Robbens S."/>
            <person name="Schmutz J."/>
            <person name="Toulza E."/>
            <person name="Wyss T."/>
            <person name="Zelensky A."/>
            <person name="Zhou K."/>
            <person name="Armbrust E.V."/>
            <person name="Bhattacharya D."/>
            <person name="Goodenough U.W."/>
            <person name="Van de Peer Y."/>
            <person name="Grigoriev I.V."/>
        </authorList>
    </citation>
    <scope>NUCLEOTIDE SEQUENCE [LARGE SCALE GENOMIC DNA]</scope>
    <source>
        <strain evidence="5 6">CCMP1545</strain>
    </source>
</reference>
<dbReference type="KEGG" id="mpp:MICPUCDRAFT_52797"/>
<evidence type="ECO:0000259" key="3">
    <source>
        <dbReference type="Pfam" id="PF00501"/>
    </source>
</evidence>
<evidence type="ECO:0000259" key="4">
    <source>
        <dbReference type="Pfam" id="PF13193"/>
    </source>
</evidence>
<feature type="compositionally biased region" description="Basic and acidic residues" evidence="2">
    <location>
        <begin position="705"/>
        <end position="716"/>
    </location>
</feature>
<feature type="domain" description="AMP-dependent synthetase/ligase" evidence="3">
    <location>
        <begin position="65"/>
        <end position="184"/>
    </location>
</feature>
<protein>
    <submittedName>
        <fullName evidence="5">Predicted protein</fullName>
    </submittedName>
</protein>
<dbReference type="GeneID" id="9688544"/>
<dbReference type="PANTHER" id="PTHR43201">
    <property type="entry name" value="ACYL-COA SYNTHETASE"/>
    <property type="match status" value="1"/>
</dbReference>
<feature type="region of interest" description="Disordered" evidence="2">
    <location>
        <begin position="681"/>
        <end position="716"/>
    </location>
</feature>
<name>C1N548_MICPC</name>
<dbReference type="Pfam" id="PF00501">
    <property type="entry name" value="AMP-binding"/>
    <property type="match status" value="2"/>
</dbReference>
<dbReference type="PANTHER" id="PTHR43201:SF8">
    <property type="entry name" value="ACYL-COA SYNTHETASE FAMILY MEMBER 3"/>
    <property type="match status" value="1"/>
</dbReference>
<feature type="domain" description="AMP-binding enzyme C-terminal" evidence="4">
    <location>
        <begin position="563"/>
        <end position="648"/>
    </location>
</feature>
<dbReference type="OrthoDB" id="2962993at2759"/>
<dbReference type="GO" id="GO:0006631">
    <property type="term" value="P:fatty acid metabolic process"/>
    <property type="evidence" value="ECO:0007669"/>
    <property type="project" value="TreeGrafter"/>
</dbReference>
<feature type="compositionally biased region" description="Low complexity" evidence="2">
    <location>
        <begin position="38"/>
        <end position="56"/>
    </location>
</feature>
<dbReference type="InterPro" id="IPR020845">
    <property type="entry name" value="AMP-binding_CS"/>
</dbReference>
<dbReference type="PROSITE" id="PS00455">
    <property type="entry name" value="AMP_BINDING"/>
    <property type="match status" value="1"/>
</dbReference>
<dbReference type="InterPro" id="IPR042099">
    <property type="entry name" value="ANL_N_sf"/>
</dbReference>
<dbReference type="eggNOG" id="KOG1176">
    <property type="taxonomic scope" value="Eukaryota"/>
</dbReference>
<comment type="similarity">
    <text evidence="1">Belongs to the ATP-dependent AMP-binding enzyme family.</text>
</comment>
<organism evidence="6">
    <name type="scientific">Micromonas pusilla (strain CCMP1545)</name>
    <name type="common">Picoplanktonic green alga</name>
    <dbReference type="NCBI Taxonomy" id="564608"/>
    <lineage>
        <taxon>Eukaryota</taxon>
        <taxon>Viridiplantae</taxon>
        <taxon>Chlorophyta</taxon>
        <taxon>Mamiellophyceae</taxon>
        <taxon>Mamiellales</taxon>
        <taxon>Mamiellaceae</taxon>
        <taxon>Micromonas</taxon>
    </lineage>
</organism>
<feature type="region of interest" description="Disordered" evidence="2">
    <location>
        <begin position="38"/>
        <end position="60"/>
    </location>
</feature>
<dbReference type="InterPro" id="IPR045851">
    <property type="entry name" value="AMP-bd_C_sf"/>
</dbReference>
<dbReference type="SUPFAM" id="SSF56801">
    <property type="entry name" value="Acetyl-CoA synthetase-like"/>
    <property type="match status" value="1"/>
</dbReference>